<feature type="compositionally biased region" description="Basic and acidic residues" evidence="1">
    <location>
        <begin position="149"/>
        <end position="162"/>
    </location>
</feature>
<dbReference type="PANTHER" id="PTHR31973:SF187">
    <property type="entry name" value="MUTATOR TRANSPOSASE MUDRA PROTEIN"/>
    <property type="match status" value="1"/>
</dbReference>
<feature type="region of interest" description="Disordered" evidence="1">
    <location>
        <begin position="138"/>
        <end position="162"/>
    </location>
</feature>
<evidence type="ECO:0000256" key="1">
    <source>
        <dbReference type="SAM" id="MobiDB-lite"/>
    </source>
</evidence>
<sequence length="464" mass="52754">MVLVDKGNVGDGNTKHKGNASDTNLVDNVSETMDVDMLVVDNVVNNNLVDNGRYVSIDVEVLAKQMKLDKGKSAMTQKDHVISKKRKSVLVENQVNSSVNETDMGFETESDESQRSFDYLSDCDYEVVELRKRKSASKNNIDEGDENASSEHEDFRPPTRNYDIGHGDTIKQHELCIDELMWKLKGNGSRLTDPLTILGDKFVNVEQFRECLTYYALANGFSLWFYKSCKNKMIAKCGQREEKVKDPSKGRGKNFGDKISSNPQIRLHEIAELVVCMFSRVERGLEIGCRKIIDLDGCFLKKPNFRELLTTVGRDGNNHIPRDMGCDHHKGRIEAVKDVIPLVEHRFWYVIPCDENKFEVSRVVMLLRLMSQQGLVLVGCGNFQVFFVHMEKKPSENTNEVDEVETPRSVNNAIDKFERVAFTNHVVFNDGMRIELGKNWNKNKRGVNSDGISFAKMKGGKTHR</sequence>
<feature type="non-terminal residue" evidence="2">
    <location>
        <position position="464"/>
    </location>
</feature>
<protein>
    <submittedName>
        <fullName evidence="2">Pentatricopeptide repeat-containing protein</fullName>
    </submittedName>
</protein>
<reference evidence="2" key="1">
    <citation type="journal article" date="2019" name="Sci. Rep.">
        <title>Draft genome of Tanacetum cinerariifolium, the natural source of mosquito coil.</title>
        <authorList>
            <person name="Yamashiro T."/>
            <person name="Shiraishi A."/>
            <person name="Satake H."/>
            <person name="Nakayama K."/>
        </authorList>
    </citation>
    <scope>NUCLEOTIDE SEQUENCE</scope>
</reference>
<evidence type="ECO:0000313" key="2">
    <source>
        <dbReference type="EMBL" id="GEZ83665.1"/>
    </source>
</evidence>
<dbReference type="AlphaFoldDB" id="A0A699ITP8"/>
<dbReference type="EMBL" id="BKCJ010330231">
    <property type="protein sequence ID" value="GEZ83665.1"/>
    <property type="molecule type" value="Genomic_DNA"/>
</dbReference>
<name>A0A699ITP8_TANCI</name>
<proteinExistence type="predicted"/>
<organism evidence="2">
    <name type="scientific">Tanacetum cinerariifolium</name>
    <name type="common">Dalmatian daisy</name>
    <name type="synonym">Chrysanthemum cinerariifolium</name>
    <dbReference type="NCBI Taxonomy" id="118510"/>
    <lineage>
        <taxon>Eukaryota</taxon>
        <taxon>Viridiplantae</taxon>
        <taxon>Streptophyta</taxon>
        <taxon>Embryophyta</taxon>
        <taxon>Tracheophyta</taxon>
        <taxon>Spermatophyta</taxon>
        <taxon>Magnoliopsida</taxon>
        <taxon>eudicotyledons</taxon>
        <taxon>Gunneridae</taxon>
        <taxon>Pentapetalae</taxon>
        <taxon>asterids</taxon>
        <taxon>campanulids</taxon>
        <taxon>Asterales</taxon>
        <taxon>Asteraceae</taxon>
        <taxon>Asteroideae</taxon>
        <taxon>Anthemideae</taxon>
        <taxon>Anthemidinae</taxon>
        <taxon>Tanacetum</taxon>
    </lineage>
</organism>
<accession>A0A699ITP8</accession>
<comment type="caution">
    <text evidence="2">The sequence shown here is derived from an EMBL/GenBank/DDBJ whole genome shotgun (WGS) entry which is preliminary data.</text>
</comment>
<feature type="region of interest" description="Disordered" evidence="1">
    <location>
        <begin position="1"/>
        <end position="24"/>
    </location>
</feature>
<gene>
    <name evidence="2" type="ORF">Tci_555638</name>
</gene>
<dbReference type="PANTHER" id="PTHR31973">
    <property type="entry name" value="POLYPROTEIN, PUTATIVE-RELATED"/>
    <property type="match status" value="1"/>
</dbReference>